<sequence>MSTLDSGIASMYPPISGSHHHNHNHHGLDLSVAASLVSQQQQQPSCITSPAQQTAMSTNFQSQSQYQSASWGMSATNTSSPVESCFNSGSSTPSFASSMSPTLSYSSFELGSSGDSSRATSPSHHYHHHHTHHGTPYDASSSHFDRRHRRRDSESSSSLIIRSRKSSTSSTSSNASQRRISTLRESTLPSTPASPSNNSVTTTTTSISSPTHQCPTCNLCFAGPAVLVRHIESIHDKLLWNCVGCKSNLSRRDAVTRHINLSPMDSICRAVGTIGQIKMLNGSEVHYEISSYKAKPLDEVMNRMGKKISAALRQEIDRAKAMTEANNAIAAATASGAATVAAEPLVSAVVAMGAHHHQYQQQQHGYGFPEEIIVRLRETAASGSAGPALLEMDEELMMVGNGGQYDEEVEYESDGSLKKRRRPFQHTLGQRKK</sequence>
<evidence type="ECO:0000313" key="4">
    <source>
        <dbReference type="Proteomes" id="UP000823405"/>
    </source>
</evidence>
<dbReference type="Proteomes" id="UP000823405">
    <property type="component" value="Unassembled WGS sequence"/>
</dbReference>
<feature type="compositionally biased region" description="Low complexity" evidence="1">
    <location>
        <begin position="155"/>
        <end position="211"/>
    </location>
</feature>
<feature type="domain" description="C2H2-type" evidence="2">
    <location>
        <begin position="214"/>
        <end position="235"/>
    </location>
</feature>
<dbReference type="PROSITE" id="PS00028">
    <property type="entry name" value="ZINC_FINGER_C2H2_1"/>
    <property type="match status" value="1"/>
</dbReference>
<name>A0A9P6RBI8_9FUNG</name>
<comment type="caution">
    <text evidence="3">The sequence shown here is derived from an EMBL/GenBank/DDBJ whole genome shotgun (WGS) entry which is preliminary data.</text>
</comment>
<organism evidence="3 4">
    <name type="scientific">Linnemannia gamsii</name>
    <dbReference type="NCBI Taxonomy" id="64522"/>
    <lineage>
        <taxon>Eukaryota</taxon>
        <taxon>Fungi</taxon>
        <taxon>Fungi incertae sedis</taxon>
        <taxon>Mucoromycota</taxon>
        <taxon>Mortierellomycotina</taxon>
        <taxon>Mortierellomycetes</taxon>
        <taxon>Mortierellales</taxon>
        <taxon>Mortierellaceae</taxon>
        <taxon>Linnemannia</taxon>
    </lineage>
</organism>
<evidence type="ECO:0000256" key="1">
    <source>
        <dbReference type="SAM" id="MobiDB-lite"/>
    </source>
</evidence>
<keyword evidence="4" id="KW-1185">Reference proteome</keyword>
<feature type="region of interest" description="Disordered" evidence="1">
    <location>
        <begin position="403"/>
        <end position="433"/>
    </location>
</feature>
<dbReference type="Gene3D" id="3.30.160.60">
    <property type="entry name" value="Classic Zinc Finger"/>
    <property type="match status" value="1"/>
</dbReference>
<gene>
    <name evidence="3" type="ORF">BGZ97_009861</name>
</gene>
<evidence type="ECO:0000259" key="2">
    <source>
        <dbReference type="PROSITE" id="PS00028"/>
    </source>
</evidence>
<feature type="compositionally biased region" description="Low complexity" evidence="1">
    <location>
        <begin position="107"/>
        <end position="117"/>
    </location>
</feature>
<protein>
    <recommendedName>
        <fullName evidence="2">C2H2-type domain-containing protein</fullName>
    </recommendedName>
</protein>
<feature type="compositionally biased region" description="Basic residues" evidence="1">
    <location>
        <begin position="124"/>
        <end position="133"/>
    </location>
</feature>
<dbReference type="EMBL" id="JAAAIN010000488">
    <property type="protein sequence ID" value="KAG0313818.1"/>
    <property type="molecule type" value="Genomic_DNA"/>
</dbReference>
<accession>A0A9P6RBI8</accession>
<reference evidence="3" key="1">
    <citation type="journal article" date="2020" name="Fungal Divers.">
        <title>Resolving the Mortierellaceae phylogeny through synthesis of multi-gene phylogenetics and phylogenomics.</title>
        <authorList>
            <person name="Vandepol N."/>
            <person name="Liber J."/>
            <person name="Desiro A."/>
            <person name="Na H."/>
            <person name="Kennedy M."/>
            <person name="Barry K."/>
            <person name="Grigoriev I.V."/>
            <person name="Miller A.N."/>
            <person name="O'Donnell K."/>
            <person name="Stajich J.E."/>
            <person name="Bonito G."/>
        </authorList>
    </citation>
    <scope>NUCLEOTIDE SEQUENCE</scope>
    <source>
        <strain evidence="3">NVP60</strain>
    </source>
</reference>
<dbReference type="AlphaFoldDB" id="A0A9P6RBI8"/>
<feature type="region of interest" description="Disordered" evidence="1">
    <location>
        <begin position="107"/>
        <end position="211"/>
    </location>
</feature>
<dbReference type="InterPro" id="IPR013087">
    <property type="entry name" value="Znf_C2H2_type"/>
</dbReference>
<evidence type="ECO:0000313" key="3">
    <source>
        <dbReference type="EMBL" id="KAG0313818.1"/>
    </source>
</evidence>
<feature type="compositionally biased region" description="Basic residues" evidence="1">
    <location>
        <begin position="418"/>
        <end position="433"/>
    </location>
</feature>
<proteinExistence type="predicted"/>
<dbReference type="OrthoDB" id="2444917at2759"/>